<name>A0ABN9KTV4_9NEOB</name>
<dbReference type="EMBL" id="CAUEEQ010002847">
    <property type="protein sequence ID" value="CAJ0923799.1"/>
    <property type="molecule type" value="Genomic_DNA"/>
</dbReference>
<feature type="compositionally biased region" description="Basic and acidic residues" evidence="2">
    <location>
        <begin position="1"/>
        <end position="24"/>
    </location>
</feature>
<feature type="compositionally biased region" description="Basic and acidic residues" evidence="2">
    <location>
        <begin position="31"/>
        <end position="42"/>
    </location>
</feature>
<gene>
    <name evidence="3" type="ORF">RIMI_LOCUS2093172</name>
</gene>
<dbReference type="Proteomes" id="UP001176940">
    <property type="component" value="Unassembled WGS sequence"/>
</dbReference>
<sequence>MEGHAVCNAKEKEMPPDVKQDQKKVTVRTMDFSHKDIEEGTHANRNSKAPQKGCKLQSVPLRQQVKTVKIPRTMKNEAYLKHADLTLGQKRYLCSIAKIYSTSNMRALTEKHLRSQIRCGTTC</sequence>
<evidence type="ECO:0000313" key="4">
    <source>
        <dbReference type="Proteomes" id="UP001176940"/>
    </source>
</evidence>
<dbReference type="InterPro" id="IPR029373">
    <property type="entry name" value="FAM216"/>
</dbReference>
<feature type="region of interest" description="Disordered" evidence="2">
    <location>
        <begin position="1"/>
        <end position="55"/>
    </location>
</feature>
<comment type="caution">
    <text evidence="3">The sequence shown here is derived from an EMBL/GenBank/DDBJ whole genome shotgun (WGS) entry which is preliminary data.</text>
</comment>
<dbReference type="Pfam" id="PF15107">
    <property type="entry name" value="FAM216B"/>
    <property type="match status" value="1"/>
</dbReference>
<evidence type="ECO:0000313" key="3">
    <source>
        <dbReference type="EMBL" id="CAJ0923799.1"/>
    </source>
</evidence>
<accession>A0ABN9KTV4</accession>
<comment type="similarity">
    <text evidence="1">Belongs to the FAM216 family.</text>
</comment>
<keyword evidence="4" id="KW-1185">Reference proteome</keyword>
<evidence type="ECO:0000256" key="2">
    <source>
        <dbReference type="SAM" id="MobiDB-lite"/>
    </source>
</evidence>
<proteinExistence type="inferred from homology"/>
<dbReference type="PANTHER" id="PTHR16476">
    <property type="entry name" value="FAMILY WITH SEQUENCE SIMILARITY 216 MEMBER A"/>
    <property type="match status" value="1"/>
</dbReference>
<reference evidence="3" key="1">
    <citation type="submission" date="2023-07" db="EMBL/GenBank/DDBJ databases">
        <authorList>
            <person name="Stuckert A."/>
        </authorList>
    </citation>
    <scope>NUCLEOTIDE SEQUENCE</scope>
</reference>
<organism evidence="3 4">
    <name type="scientific">Ranitomeya imitator</name>
    <name type="common">mimic poison frog</name>
    <dbReference type="NCBI Taxonomy" id="111125"/>
    <lineage>
        <taxon>Eukaryota</taxon>
        <taxon>Metazoa</taxon>
        <taxon>Chordata</taxon>
        <taxon>Craniata</taxon>
        <taxon>Vertebrata</taxon>
        <taxon>Euteleostomi</taxon>
        <taxon>Amphibia</taxon>
        <taxon>Batrachia</taxon>
        <taxon>Anura</taxon>
        <taxon>Neobatrachia</taxon>
        <taxon>Hyloidea</taxon>
        <taxon>Dendrobatidae</taxon>
        <taxon>Dendrobatinae</taxon>
        <taxon>Ranitomeya</taxon>
    </lineage>
</organism>
<protein>
    <submittedName>
        <fullName evidence="3">Uncharacterized protein</fullName>
    </submittedName>
</protein>
<evidence type="ECO:0000256" key="1">
    <source>
        <dbReference type="ARBA" id="ARBA00008615"/>
    </source>
</evidence>
<dbReference type="PANTHER" id="PTHR16476:SF4">
    <property type="entry name" value="PROTEIN FAM216A"/>
    <property type="match status" value="1"/>
</dbReference>